<evidence type="ECO:0000313" key="2">
    <source>
        <dbReference type="Proteomes" id="UP000807504"/>
    </source>
</evidence>
<dbReference type="AlphaFoldDB" id="A0A8T0FZP7"/>
<accession>A0A8T0FZP7</accession>
<keyword evidence="2" id="KW-1185">Reference proteome</keyword>
<name>A0A8T0FZP7_ARGBR</name>
<dbReference type="SUPFAM" id="SSF53474">
    <property type="entry name" value="alpha/beta-Hydrolases"/>
    <property type="match status" value="1"/>
</dbReference>
<gene>
    <name evidence="1" type="ORF">HNY73_000878</name>
</gene>
<reference evidence="1" key="2">
    <citation type="submission" date="2020-06" db="EMBL/GenBank/DDBJ databases">
        <authorList>
            <person name="Sheffer M."/>
        </authorList>
    </citation>
    <scope>NUCLEOTIDE SEQUENCE</scope>
</reference>
<dbReference type="Proteomes" id="UP000807504">
    <property type="component" value="Unassembled WGS sequence"/>
</dbReference>
<comment type="caution">
    <text evidence="1">The sequence shown here is derived from an EMBL/GenBank/DDBJ whole genome shotgun (WGS) entry which is preliminary data.</text>
</comment>
<protein>
    <submittedName>
        <fullName evidence="1">Uncharacterized protein</fullName>
    </submittedName>
</protein>
<evidence type="ECO:0000313" key="1">
    <source>
        <dbReference type="EMBL" id="KAF8796511.1"/>
    </source>
</evidence>
<organism evidence="1 2">
    <name type="scientific">Argiope bruennichi</name>
    <name type="common">Wasp spider</name>
    <name type="synonym">Aranea bruennichi</name>
    <dbReference type="NCBI Taxonomy" id="94029"/>
    <lineage>
        <taxon>Eukaryota</taxon>
        <taxon>Metazoa</taxon>
        <taxon>Ecdysozoa</taxon>
        <taxon>Arthropoda</taxon>
        <taxon>Chelicerata</taxon>
        <taxon>Arachnida</taxon>
        <taxon>Araneae</taxon>
        <taxon>Araneomorphae</taxon>
        <taxon>Entelegynae</taxon>
        <taxon>Araneoidea</taxon>
        <taxon>Araneidae</taxon>
        <taxon>Argiope</taxon>
    </lineage>
</organism>
<dbReference type="InterPro" id="IPR029058">
    <property type="entry name" value="AB_hydrolase_fold"/>
</dbReference>
<proteinExistence type="predicted"/>
<dbReference type="EMBL" id="JABXBU010000001">
    <property type="protein sequence ID" value="KAF8796511.1"/>
    <property type="molecule type" value="Genomic_DNA"/>
</dbReference>
<dbReference type="InterPro" id="IPR010463">
    <property type="entry name" value="DUF1057"/>
</dbReference>
<dbReference type="PANTHER" id="PTHR47533:SF4">
    <property type="entry name" value="AB HYDROLASE-1 DOMAIN-CONTAINING PROTEIN"/>
    <property type="match status" value="1"/>
</dbReference>
<reference evidence="1" key="1">
    <citation type="journal article" date="2020" name="bioRxiv">
        <title>Chromosome-level reference genome of the European wasp spider Argiope bruennichi: a resource for studies on range expansion and evolutionary adaptation.</title>
        <authorList>
            <person name="Sheffer M.M."/>
            <person name="Hoppe A."/>
            <person name="Krehenwinkel H."/>
            <person name="Uhl G."/>
            <person name="Kuss A.W."/>
            <person name="Jensen L."/>
            <person name="Jensen C."/>
            <person name="Gillespie R.G."/>
            <person name="Hoff K.J."/>
            <person name="Prost S."/>
        </authorList>
    </citation>
    <scope>NUCLEOTIDE SEQUENCE</scope>
</reference>
<dbReference type="Pfam" id="PF06342">
    <property type="entry name" value="DUF1057"/>
    <property type="match status" value="1"/>
</dbReference>
<dbReference type="Gene3D" id="3.40.50.1820">
    <property type="entry name" value="alpha/beta hydrolase"/>
    <property type="match status" value="1"/>
</dbReference>
<sequence>MLVHTVRILHSELLSSVRNRCSPAVWHRFINTSGIKEDLPAASVVSQGKEVPYEEVIREKEIKIHTCGKLYQKWRSEKRYWTVPKSDLTFDVKYIDTGCSDKRSFKPTVVSLHGSPGNYKEFFPVISHLYKKGVRVIAPNFPGSDNIQPTKFRHTPEEKAEFVRDFLRALRVPSVDLILCHSSALFPGLHLSLENKSISVNSLALINPTGLDIPSSGTAEHTDELCSEVPETSEFCFAVPICTKIECIHFNPLGYKLTETVGRRLAKKPELKGGSFEEHFFSAFTLLHSSIPEQVVPFQALLNQNFPVLLAFSYNDKLISKKTSYKMAEMMVDMKDVIIYDKEGKAHGSGGINPFRKVMAFEKGSHFLFRTYPDIICEAISSFLFHQVENRVK</sequence>
<dbReference type="PANTHER" id="PTHR47533">
    <property type="entry name" value="PROTEIN CBG21859"/>
    <property type="match status" value="1"/>
</dbReference>